<gene>
    <name evidence="1" type="ORF">FHS26_004872</name>
</gene>
<organism evidence="1 2">
    <name type="scientific">Rhizobium pisi</name>
    <dbReference type="NCBI Taxonomy" id="574561"/>
    <lineage>
        <taxon>Bacteria</taxon>
        <taxon>Pseudomonadati</taxon>
        <taxon>Pseudomonadota</taxon>
        <taxon>Alphaproteobacteria</taxon>
        <taxon>Hyphomicrobiales</taxon>
        <taxon>Rhizobiaceae</taxon>
        <taxon>Rhizobium/Agrobacterium group</taxon>
        <taxon>Rhizobium</taxon>
    </lineage>
</organism>
<evidence type="ECO:0000313" key="1">
    <source>
        <dbReference type="EMBL" id="MBB3137113.1"/>
    </source>
</evidence>
<sequence>MPDPGWNPLHGALSYPAERYAALATRSAGYC</sequence>
<comment type="caution">
    <text evidence="1">The sequence shown here is derived from an EMBL/GenBank/DDBJ whole genome shotgun (WGS) entry which is preliminary data.</text>
</comment>
<accession>A0A7W5BS62</accession>
<evidence type="ECO:0000313" key="2">
    <source>
        <dbReference type="Proteomes" id="UP000518315"/>
    </source>
</evidence>
<name>A0A7W5BS62_9HYPH</name>
<keyword evidence="2" id="KW-1185">Reference proteome</keyword>
<reference evidence="1 2" key="1">
    <citation type="submission" date="2020-08" db="EMBL/GenBank/DDBJ databases">
        <title>Genomic Encyclopedia of Type Strains, Phase III (KMG-III): the genomes of soil and plant-associated and newly described type strains.</title>
        <authorList>
            <person name="Whitman W."/>
        </authorList>
    </citation>
    <scope>NUCLEOTIDE SEQUENCE [LARGE SCALE GENOMIC DNA]</scope>
    <source>
        <strain evidence="1 2">CECT 4113</strain>
    </source>
</reference>
<dbReference type="Proteomes" id="UP000518315">
    <property type="component" value="Unassembled WGS sequence"/>
</dbReference>
<dbReference type="EMBL" id="JACHXH010000019">
    <property type="protein sequence ID" value="MBB3137113.1"/>
    <property type="molecule type" value="Genomic_DNA"/>
</dbReference>
<protein>
    <submittedName>
        <fullName evidence="1">Uncharacterized protein</fullName>
    </submittedName>
</protein>
<proteinExistence type="predicted"/>
<dbReference type="AlphaFoldDB" id="A0A7W5BS62"/>